<dbReference type="InterPro" id="IPR016621">
    <property type="entry name" value="UCP014543"/>
</dbReference>
<evidence type="ECO:0000313" key="1">
    <source>
        <dbReference type="EMBL" id="MBP1854935.1"/>
    </source>
</evidence>
<keyword evidence="2" id="KW-1185">Reference proteome</keyword>
<evidence type="ECO:0008006" key="3">
    <source>
        <dbReference type="Google" id="ProtNLM"/>
    </source>
</evidence>
<evidence type="ECO:0000313" key="2">
    <source>
        <dbReference type="Proteomes" id="UP000767291"/>
    </source>
</evidence>
<dbReference type="RefSeq" id="WP_209456440.1">
    <property type="nucleotide sequence ID" value="NZ_BAAACS010000002.1"/>
</dbReference>
<dbReference type="Pfam" id="PF12646">
    <property type="entry name" value="DUF3783"/>
    <property type="match status" value="1"/>
</dbReference>
<dbReference type="Proteomes" id="UP000767291">
    <property type="component" value="Unassembled WGS sequence"/>
</dbReference>
<organism evidence="1 2">
    <name type="scientific">Metaclostridioides mangenotii</name>
    <dbReference type="NCBI Taxonomy" id="1540"/>
    <lineage>
        <taxon>Bacteria</taxon>
        <taxon>Bacillati</taxon>
        <taxon>Bacillota</taxon>
        <taxon>Clostridia</taxon>
        <taxon>Peptostreptococcales</taxon>
        <taxon>Peptostreptococcaceae</taxon>
        <taxon>Metaclostridioides</taxon>
    </lineage>
</organism>
<sequence length="142" mass="16084">MSFEKISNKNKFSNDNRSCVILVNFDKKELSLVKNVSRFAGIKDNIVVNGKHGENIIKDILSGDIEENSEKVLLNKAIIFNNMPAQRVSGFLDSIKKMRMRKPLTAMVTETSINWTLNNLIANLIEENTALSTGKQFEHQED</sequence>
<reference evidence="1 2" key="1">
    <citation type="submission" date="2021-03" db="EMBL/GenBank/DDBJ databases">
        <title>Genomic Encyclopedia of Type Strains, Phase IV (KMG-IV): sequencing the most valuable type-strain genomes for metagenomic binning, comparative biology and taxonomic classification.</title>
        <authorList>
            <person name="Goeker M."/>
        </authorList>
    </citation>
    <scope>NUCLEOTIDE SEQUENCE [LARGE SCALE GENOMIC DNA]</scope>
    <source>
        <strain evidence="1 2">DSM 1289</strain>
    </source>
</reference>
<name>A0ABS4EAG4_9FIRM</name>
<comment type="caution">
    <text evidence="1">The sequence shown here is derived from an EMBL/GenBank/DDBJ whole genome shotgun (WGS) entry which is preliminary data.</text>
</comment>
<accession>A0ABS4EAG4</accession>
<gene>
    <name evidence="1" type="ORF">J2Z43_001328</name>
</gene>
<proteinExistence type="predicted"/>
<dbReference type="EMBL" id="JAGGJX010000002">
    <property type="protein sequence ID" value="MBP1854935.1"/>
    <property type="molecule type" value="Genomic_DNA"/>
</dbReference>
<protein>
    <recommendedName>
        <fullName evidence="3">DUF3783 domain-containing protein</fullName>
    </recommendedName>
</protein>